<keyword evidence="5" id="KW-1185">Reference proteome</keyword>
<keyword evidence="3" id="KW-0496">Mitochondrion</keyword>
<dbReference type="InterPro" id="IPR013892">
    <property type="entry name" value="Cyt_c_biogenesis_Cmc1-like"/>
</dbReference>
<dbReference type="EMBL" id="MPUH01000780">
    <property type="protein sequence ID" value="OMJ74016.1"/>
    <property type="molecule type" value="Genomic_DNA"/>
</dbReference>
<comment type="subcellular location">
    <subcellularLocation>
        <location evidence="3">Mitochondrion</location>
    </subcellularLocation>
</comment>
<gene>
    <name evidence="4" type="ORF">SteCoe_27170</name>
</gene>
<name>A0A1R2BB90_9CILI</name>
<comment type="similarity">
    <text evidence="1 3">Belongs to the CMC family.</text>
</comment>
<dbReference type="Pfam" id="PF08583">
    <property type="entry name" value="Cmc1"/>
    <property type="match status" value="1"/>
</dbReference>
<protein>
    <recommendedName>
        <fullName evidence="3">COX assembly mitochondrial protein</fullName>
    </recommendedName>
</protein>
<dbReference type="OrthoDB" id="282265at2759"/>
<dbReference type="Proteomes" id="UP000187209">
    <property type="component" value="Unassembled WGS sequence"/>
</dbReference>
<proteinExistence type="inferred from homology"/>
<dbReference type="GO" id="GO:0005739">
    <property type="term" value="C:mitochondrion"/>
    <property type="evidence" value="ECO:0007669"/>
    <property type="project" value="UniProtKB-SubCell"/>
</dbReference>
<evidence type="ECO:0000256" key="1">
    <source>
        <dbReference type="ARBA" id="ARBA00007347"/>
    </source>
</evidence>
<evidence type="ECO:0000256" key="3">
    <source>
        <dbReference type="RuleBase" id="RU364104"/>
    </source>
</evidence>
<evidence type="ECO:0000313" key="5">
    <source>
        <dbReference type="Proteomes" id="UP000187209"/>
    </source>
</evidence>
<sequence length="175" mass="21199">MQEEDEKSILKDLADQETKGYIRYYCPEFKPEYGTYEIKTHPPHKSNSWKMNMLRRTREQELREESMQAARLKCHESANEFAKCSYDNPFKETSVCKEKFKEMKKCFVQEIDIELDKRRRDVNRNNEWWWTNIYDKNGEIGTQAIEPPITYVEVVVDWCFWVKDKINYVLGRETD</sequence>
<dbReference type="AlphaFoldDB" id="A0A1R2BB90"/>
<keyword evidence="2" id="KW-1015">Disulfide bond</keyword>
<evidence type="ECO:0000313" key="4">
    <source>
        <dbReference type="EMBL" id="OMJ74016.1"/>
    </source>
</evidence>
<evidence type="ECO:0000256" key="2">
    <source>
        <dbReference type="ARBA" id="ARBA00023157"/>
    </source>
</evidence>
<accession>A0A1R2BB90</accession>
<comment type="caution">
    <text evidence="4">The sequence shown here is derived from an EMBL/GenBank/DDBJ whole genome shotgun (WGS) entry which is preliminary data.</text>
</comment>
<reference evidence="4 5" key="1">
    <citation type="submission" date="2016-11" db="EMBL/GenBank/DDBJ databases">
        <title>The macronuclear genome of Stentor coeruleus: a giant cell with tiny introns.</title>
        <authorList>
            <person name="Slabodnick M."/>
            <person name="Ruby J.G."/>
            <person name="Reiff S.B."/>
            <person name="Swart E.C."/>
            <person name="Gosai S."/>
            <person name="Prabakaran S."/>
            <person name="Witkowska E."/>
            <person name="Larue G.E."/>
            <person name="Fisher S."/>
            <person name="Freeman R.M."/>
            <person name="Gunawardena J."/>
            <person name="Chu W."/>
            <person name="Stover N.A."/>
            <person name="Gregory B.D."/>
            <person name="Nowacki M."/>
            <person name="Derisi J."/>
            <person name="Roy S.W."/>
            <person name="Marshall W.F."/>
            <person name="Sood P."/>
        </authorList>
    </citation>
    <scope>NUCLEOTIDE SEQUENCE [LARGE SCALE GENOMIC DNA]</scope>
    <source>
        <strain evidence="4">WM001</strain>
    </source>
</reference>
<organism evidence="4 5">
    <name type="scientific">Stentor coeruleus</name>
    <dbReference type="NCBI Taxonomy" id="5963"/>
    <lineage>
        <taxon>Eukaryota</taxon>
        <taxon>Sar</taxon>
        <taxon>Alveolata</taxon>
        <taxon>Ciliophora</taxon>
        <taxon>Postciliodesmatophora</taxon>
        <taxon>Heterotrichea</taxon>
        <taxon>Heterotrichida</taxon>
        <taxon>Stentoridae</taxon>
        <taxon>Stentor</taxon>
    </lineage>
</organism>